<feature type="transmembrane region" description="Helical" evidence="1">
    <location>
        <begin position="35"/>
        <end position="55"/>
    </location>
</feature>
<dbReference type="InterPro" id="IPR025250">
    <property type="entry name" value="DUF4199"/>
</dbReference>
<reference evidence="3" key="1">
    <citation type="submission" date="2017-01" db="EMBL/GenBank/DDBJ databases">
        <authorList>
            <person name="Varghese N."/>
            <person name="Submissions S."/>
        </authorList>
    </citation>
    <scope>NUCLEOTIDE SEQUENCE [LARGE SCALE GENOMIC DNA]</scope>
    <source>
        <strain evidence="3">DSM 46698</strain>
    </source>
</reference>
<dbReference type="EMBL" id="FTOP01000019">
    <property type="protein sequence ID" value="SIT13073.1"/>
    <property type="molecule type" value="Genomic_DNA"/>
</dbReference>
<gene>
    <name evidence="2" type="ORF">SAMN05421761_11956</name>
</gene>
<accession>A0A1N7PR00</accession>
<evidence type="ECO:0000313" key="2">
    <source>
        <dbReference type="EMBL" id="SIT13073.1"/>
    </source>
</evidence>
<dbReference type="STRING" id="529505.SAMN05421761_11956"/>
<feature type="transmembrane region" description="Helical" evidence="1">
    <location>
        <begin position="7"/>
        <end position="29"/>
    </location>
</feature>
<dbReference type="RefSeq" id="WP_076502849.1">
    <property type="nucleotide sequence ID" value="NZ_FTOP01000019.1"/>
</dbReference>
<keyword evidence="1" id="KW-1133">Transmembrane helix</keyword>
<keyword evidence="1" id="KW-0472">Membrane</keyword>
<dbReference type="OrthoDB" id="850943at2"/>
<proteinExistence type="predicted"/>
<evidence type="ECO:0008006" key="4">
    <source>
        <dbReference type="Google" id="ProtNLM"/>
    </source>
</evidence>
<keyword evidence="3" id="KW-1185">Reference proteome</keyword>
<feature type="transmembrane region" description="Helical" evidence="1">
    <location>
        <begin position="147"/>
        <end position="165"/>
    </location>
</feature>
<feature type="transmembrane region" description="Helical" evidence="1">
    <location>
        <begin position="75"/>
        <end position="95"/>
    </location>
</feature>
<keyword evidence="1" id="KW-0812">Transmembrane</keyword>
<sequence>MSKYFSYAFKIGVLGALFSIVAFFGLGMLGQDPTLPSQLFSFVSVPVFVAAALYFVRWKVNQNHLSFAEGMTIGFVVYVTNAIISFLGLFLGLIFTPELFERIKENKLQITLDKKDFTIEQYGQEVFDLTYESISNLTVFQVSINDLIWKIIFGLFFTIIISIILRKNLN</sequence>
<evidence type="ECO:0000256" key="1">
    <source>
        <dbReference type="SAM" id="Phobius"/>
    </source>
</evidence>
<dbReference type="Pfam" id="PF13858">
    <property type="entry name" value="DUF4199"/>
    <property type="match status" value="1"/>
</dbReference>
<protein>
    <recommendedName>
        <fullName evidence="4">DUF4199 domain-containing protein</fullName>
    </recommendedName>
</protein>
<organism evidence="2 3">
    <name type="scientific">Belliella pelovolcani</name>
    <dbReference type="NCBI Taxonomy" id="529505"/>
    <lineage>
        <taxon>Bacteria</taxon>
        <taxon>Pseudomonadati</taxon>
        <taxon>Bacteroidota</taxon>
        <taxon>Cytophagia</taxon>
        <taxon>Cytophagales</taxon>
        <taxon>Cyclobacteriaceae</taxon>
        <taxon>Belliella</taxon>
    </lineage>
</organism>
<dbReference type="Proteomes" id="UP000186026">
    <property type="component" value="Unassembled WGS sequence"/>
</dbReference>
<evidence type="ECO:0000313" key="3">
    <source>
        <dbReference type="Proteomes" id="UP000186026"/>
    </source>
</evidence>
<dbReference type="AlphaFoldDB" id="A0A1N7PR00"/>
<name>A0A1N7PR00_9BACT</name>